<name>A0A5K3EUP9_MESCO</name>
<organism evidence="2">
    <name type="scientific">Mesocestoides corti</name>
    <name type="common">Flatworm</name>
    <dbReference type="NCBI Taxonomy" id="53468"/>
    <lineage>
        <taxon>Eukaryota</taxon>
        <taxon>Metazoa</taxon>
        <taxon>Spiralia</taxon>
        <taxon>Lophotrochozoa</taxon>
        <taxon>Platyhelminthes</taxon>
        <taxon>Cestoda</taxon>
        <taxon>Eucestoda</taxon>
        <taxon>Cyclophyllidea</taxon>
        <taxon>Mesocestoididae</taxon>
        <taxon>Mesocestoides</taxon>
    </lineage>
</organism>
<reference evidence="2" key="1">
    <citation type="submission" date="2019-11" db="UniProtKB">
        <authorList>
            <consortium name="WormBaseParasite"/>
        </authorList>
    </citation>
    <scope>IDENTIFICATION</scope>
</reference>
<protein>
    <submittedName>
        <fullName evidence="2">Secreted protein</fullName>
    </submittedName>
</protein>
<sequence>MVVVVVRFFALSGCLSSSQPGIQGCRPGKAATTKGPVRADESTRECAPRPAWLCARLKLAGATIPATASKTFSFESELREARPSFDLPGFFLASQRNLSCDSPTRV</sequence>
<feature type="chain" id="PRO_5024423889" evidence="1">
    <location>
        <begin position="25"/>
        <end position="106"/>
    </location>
</feature>
<proteinExistence type="predicted"/>
<evidence type="ECO:0000313" key="2">
    <source>
        <dbReference type="WBParaSite" id="MCU_003232-RA"/>
    </source>
</evidence>
<feature type="signal peptide" evidence="1">
    <location>
        <begin position="1"/>
        <end position="24"/>
    </location>
</feature>
<dbReference type="WBParaSite" id="MCU_003232-RA">
    <property type="protein sequence ID" value="MCU_003232-RA"/>
    <property type="gene ID" value="MCU_003232"/>
</dbReference>
<evidence type="ECO:0000256" key="1">
    <source>
        <dbReference type="SAM" id="SignalP"/>
    </source>
</evidence>
<keyword evidence="1" id="KW-0732">Signal</keyword>
<dbReference type="PROSITE" id="PS51257">
    <property type="entry name" value="PROKAR_LIPOPROTEIN"/>
    <property type="match status" value="1"/>
</dbReference>
<dbReference type="AlphaFoldDB" id="A0A5K3EUP9"/>
<accession>A0A5K3EUP9</accession>